<protein>
    <recommendedName>
        <fullName evidence="2">Fibronectin type-III domain-containing protein</fullName>
    </recommendedName>
</protein>
<dbReference type="SMART" id="SM00060">
    <property type="entry name" value="FN3"/>
    <property type="match status" value="1"/>
</dbReference>
<dbReference type="InterPro" id="IPR036116">
    <property type="entry name" value="FN3_sf"/>
</dbReference>
<reference evidence="3" key="1">
    <citation type="submission" date="2022-08" db="UniProtKB">
        <authorList>
            <consortium name="EnsemblMetazoa"/>
        </authorList>
    </citation>
    <scope>IDENTIFICATION</scope>
    <source>
        <strain evidence="3">05x7-T-G4-1.051#20</strain>
    </source>
</reference>
<dbReference type="InterPro" id="IPR013783">
    <property type="entry name" value="Ig-like_fold"/>
</dbReference>
<evidence type="ECO:0000313" key="4">
    <source>
        <dbReference type="Proteomes" id="UP000005408"/>
    </source>
</evidence>
<evidence type="ECO:0000313" key="3">
    <source>
        <dbReference type="EnsemblMetazoa" id="G18399.1:cds"/>
    </source>
</evidence>
<dbReference type="AlphaFoldDB" id="A0A8W8JGK9"/>
<organism evidence="3 4">
    <name type="scientific">Magallana gigas</name>
    <name type="common">Pacific oyster</name>
    <name type="synonym">Crassostrea gigas</name>
    <dbReference type="NCBI Taxonomy" id="29159"/>
    <lineage>
        <taxon>Eukaryota</taxon>
        <taxon>Metazoa</taxon>
        <taxon>Spiralia</taxon>
        <taxon>Lophotrochozoa</taxon>
        <taxon>Mollusca</taxon>
        <taxon>Bivalvia</taxon>
        <taxon>Autobranchia</taxon>
        <taxon>Pteriomorphia</taxon>
        <taxon>Ostreida</taxon>
        <taxon>Ostreoidea</taxon>
        <taxon>Ostreidae</taxon>
        <taxon>Magallana</taxon>
    </lineage>
</organism>
<evidence type="ECO:0000259" key="2">
    <source>
        <dbReference type="PROSITE" id="PS50853"/>
    </source>
</evidence>
<dbReference type="Proteomes" id="UP000005408">
    <property type="component" value="Unassembled WGS sequence"/>
</dbReference>
<dbReference type="PANTHER" id="PTHR31594:SF14">
    <property type="entry name" value="FIBRONECTIN TYPE-III DOMAIN-CONTAINING PROTEIN"/>
    <property type="match status" value="1"/>
</dbReference>
<feature type="domain" description="Fibronectin type-III" evidence="2">
    <location>
        <begin position="295"/>
        <end position="388"/>
    </location>
</feature>
<evidence type="ECO:0000256" key="1">
    <source>
        <dbReference type="SAM" id="Phobius"/>
    </source>
</evidence>
<dbReference type="InterPro" id="IPR052090">
    <property type="entry name" value="Cytolytic_pore-forming_toxin"/>
</dbReference>
<dbReference type="Pfam" id="PF00041">
    <property type="entry name" value="fn3"/>
    <property type="match status" value="1"/>
</dbReference>
<dbReference type="InterPro" id="IPR027417">
    <property type="entry name" value="P-loop_NTPase"/>
</dbReference>
<keyword evidence="1" id="KW-0472">Membrane</keyword>
<dbReference type="CDD" id="cd00063">
    <property type="entry name" value="FN3"/>
    <property type="match status" value="1"/>
</dbReference>
<sequence length="492" mass="55429">MAETTEPLDIVEITDFPGQPLAQIEQREIRKLQREDPLLRFWIEAVRQKKLPPKNKVPKSKDHSIMVCRGGFKYCQEAVDNVESVTSCPTSEKEWESAANRKNCQLTAAQQTCSEPETFLYHCVLNGYGNETLEVCAPRRLVIGFCTEFNVAGGVIQSHISAPCNKLTELICNDVYYSTHAYRYPGCYDIVYKKQTKSSTTIAMPNETTISDESKNRNTQITVAIVVAVVIVTCIVITVIGVILLKGRKTRTPELTDVNEMDTLITGIDGNVKGFQKLKSREKMMIEEEIEDSCTPGQPIANASGLHSYSVDLQWAKSAKRVDYYQIRYKTKDDDDEWKFAKTDNDQSKITITGLLANTKYVFQVRSVYQDQEGQYGPESNDVLTAESASTSLLNSSKQVSNGIPPKYQLFVEELENSRNINAKTKQIVVGDFKQTEYEKTIMLVGATGSGKSTLIDGIVNYVMGVNFDDPFRFTLIQLEKEENMEYNQVLF</sequence>
<dbReference type="InterPro" id="IPR003961">
    <property type="entry name" value="FN3_dom"/>
</dbReference>
<dbReference type="PANTHER" id="PTHR31594">
    <property type="entry name" value="AIG1-TYPE G DOMAIN-CONTAINING PROTEIN"/>
    <property type="match status" value="1"/>
</dbReference>
<name>A0A8W8JGK9_MAGGI</name>
<proteinExistence type="predicted"/>
<dbReference type="PROSITE" id="PS50853">
    <property type="entry name" value="FN3"/>
    <property type="match status" value="1"/>
</dbReference>
<keyword evidence="4" id="KW-1185">Reference proteome</keyword>
<dbReference type="SUPFAM" id="SSF52540">
    <property type="entry name" value="P-loop containing nucleoside triphosphate hydrolases"/>
    <property type="match status" value="1"/>
</dbReference>
<accession>A0A8W8JGK9</accession>
<dbReference type="EnsemblMetazoa" id="G18399.1">
    <property type="protein sequence ID" value="G18399.1:cds"/>
    <property type="gene ID" value="G18399"/>
</dbReference>
<keyword evidence="1" id="KW-0812">Transmembrane</keyword>
<feature type="transmembrane region" description="Helical" evidence="1">
    <location>
        <begin position="221"/>
        <end position="245"/>
    </location>
</feature>
<keyword evidence="1" id="KW-1133">Transmembrane helix</keyword>
<dbReference type="Gene3D" id="2.60.40.10">
    <property type="entry name" value="Immunoglobulins"/>
    <property type="match status" value="1"/>
</dbReference>
<dbReference type="SUPFAM" id="SSF49265">
    <property type="entry name" value="Fibronectin type III"/>
    <property type="match status" value="1"/>
</dbReference>